<feature type="transmembrane region" description="Helical" evidence="1">
    <location>
        <begin position="1056"/>
        <end position="1075"/>
    </location>
</feature>
<proteinExistence type="predicted"/>
<dbReference type="PANTHER" id="PTHR32063">
    <property type="match status" value="1"/>
</dbReference>
<dbReference type="InterPro" id="IPR001036">
    <property type="entry name" value="Acrflvin-R"/>
</dbReference>
<dbReference type="Gene3D" id="3.30.70.1430">
    <property type="entry name" value="Multidrug efflux transporter AcrB pore domain"/>
    <property type="match status" value="2"/>
</dbReference>
<dbReference type="AlphaFoldDB" id="A0A5C5WLJ7"/>
<feature type="transmembrane region" description="Helical" evidence="1">
    <location>
        <begin position="362"/>
        <end position="381"/>
    </location>
</feature>
<keyword evidence="1" id="KW-0472">Membrane</keyword>
<feature type="transmembrane region" description="Helical" evidence="1">
    <location>
        <begin position="387"/>
        <end position="409"/>
    </location>
</feature>
<gene>
    <name evidence="2" type="primary">mdtB_4</name>
    <name evidence="2" type="ORF">Pla22_36940</name>
</gene>
<reference evidence="2 3" key="1">
    <citation type="submission" date="2019-02" db="EMBL/GenBank/DDBJ databases">
        <title>Deep-cultivation of Planctomycetes and their phenomic and genomic characterization uncovers novel biology.</title>
        <authorList>
            <person name="Wiegand S."/>
            <person name="Jogler M."/>
            <person name="Boedeker C."/>
            <person name="Pinto D."/>
            <person name="Vollmers J."/>
            <person name="Rivas-Marin E."/>
            <person name="Kohn T."/>
            <person name="Peeters S.H."/>
            <person name="Heuer A."/>
            <person name="Rast P."/>
            <person name="Oberbeckmann S."/>
            <person name="Bunk B."/>
            <person name="Jeske O."/>
            <person name="Meyerdierks A."/>
            <person name="Storesund J.E."/>
            <person name="Kallscheuer N."/>
            <person name="Luecker S."/>
            <person name="Lage O.M."/>
            <person name="Pohl T."/>
            <person name="Merkel B.J."/>
            <person name="Hornburger P."/>
            <person name="Mueller R.-W."/>
            <person name="Bruemmer F."/>
            <person name="Labrenz M."/>
            <person name="Spormann A.M."/>
            <person name="Op Den Camp H."/>
            <person name="Overmann J."/>
            <person name="Amann R."/>
            <person name="Jetten M.S.M."/>
            <person name="Mascher T."/>
            <person name="Medema M.H."/>
            <person name="Devos D.P."/>
            <person name="Kaster A.-K."/>
            <person name="Ovreas L."/>
            <person name="Rohde M."/>
            <person name="Galperin M.Y."/>
            <person name="Jogler C."/>
        </authorList>
    </citation>
    <scope>NUCLEOTIDE SEQUENCE [LARGE SCALE GENOMIC DNA]</scope>
    <source>
        <strain evidence="2 3">Pla22</strain>
    </source>
</reference>
<name>A0A5C5WLJ7_9BACT</name>
<feature type="transmembrane region" description="Helical" evidence="1">
    <location>
        <begin position="12"/>
        <end position="31"/>
    </location>
</feature>
<dbReference type="PANTHER" id="PTHR32063:SF18">
    <property type="entry name" value="CATION EFFLUX SYSTEM PROTEIN"/>
    <property type="match status" value="1"/>
</dbReference>
<dbReference type="EMBL" id="SJPI01000002">
    <property type="protein sequence ID" value="TWT50951.1"/>
    <property type="molecule type" value="Genomic_DNA"/>
</dbReference>
<organism evidence="2 3">
    <name type="scientific">Rubripirellula amarantea</name>
    <dbReference type="NCBI Taxonomy" id="2527999"/>
    <lineage>
        <taxon>Bacteria</taxon>
        <taxon>Pseudomonadati</taxon>
        <taxon>Planctomycetota</taxon>
        <taxon>Planctomycetia</taxon>
        <taxon>Pirellulales</taxon>
        <taxon>Pirellulaceae</taxon>
        <taxon>Rubripirellula</taxon>
    </lineage>
</organism>
<dbReference type="Gene3D" id="3.30.2090.10">
    <property type="entry name" value="Multidrug efflux transporter AcrB TolC docking domain, DN and DC subdomains"/>
    <property type="match status" value="2"/>
</dbReference>
<dbReference type="SUPFAM" id="SSF82693">
    <property type="entry name" value="Multidrug efflux transporter AcrB pore domain, PN1, PN2, PC1 and PC2 subdomains"/>
    <property type="match status" value="2"/>
</dbReference>
<accession>A0A5C5WLJ7</accession>
<dbReference type="GO" id="GO:0005886">
    <property type="term" value="C:plasma membrane"/>
    <property type="evidence" value="ECO:0007669"/>
    <property type="project" value="TreeGrafter"/>
</dbReference>
<dbReference type="GO" id="GO:0042910">
    <property type="term" value="F:xenobiotic transmembrane transporter activity"/>
    <property type="evidence" value="ECO:0007669"/>
    <property type="project" value="TreeGrafter"/>
</dbReference>
<evidence type="ECO:0000313" key="3">
    <source>
        <dbReference type="Proteomes" id="UP000316598"/>
    </source>
</evidence>
<keyword evidence="1" id="KW-1133">Transmembrane helix</keyword>
<sequence>MRSLPDFAVRRPTITITLVLLLVAWGSVSFFTMPRREDPEFTLKIALVTTRWQGASAEQMEKLVTDPLEDAIDGLEEVRLIRSTSSSEQSVIFVELEDNVPGARVDDAWDRVRARIRNVTMPDESISPFLFDEFADTSVLLYAVHQRPLDGDSVVDPKYAYSSRQLDLYSERIRDSLRLLPGVSQVGRFGVQEEAIYIETDEGNWSTLDLTTAQIQSLAKSQNIVAPGGKIDAEDGRFFVKPSGDVGAVEAFDSLVVGVVATAEENGDAGFNQVQLKNMGLNVRRGYVDPAQRICRYGTPEFETPAITLAVSMKSGANIIDICDRSKESVAQLQSTGVLPPDLAVSIISDQSDSVKQRIREVGVNIVQAILVVVVLVYLVVGFRTAAVMAANIPFVVVSSLAIITLFDVQLEQMSLASMIISLGLLVDNAVQVCDQSRTNQIAGMSPREASVAGAKMLGISMLSGTATTVAAFIPMLIAMDGANREFIYSLPITLSVMLAVSWVLAMTFCVILAAWFIRPPKDLSRPTAPLPWLMSKLGTVWRRLRRKKNMPKNVEQLSPAVPQHSVGTTELQGGFYRLYAIAVGWALRHRFVTIFASIGTLLLATQLPVSSEFFPLTERDQFAVEIYLPESASIEQTNKVARRVEEMIRALSPHVDEEGESHERLYNMRTIVGGGGSRWYLAWEPETLKPNYAEILIHTTKGEFTHDFAEQLRVVARQGDESLGLSPIAGARVVPVELVLGPPADPVVLRVMGNGLADADELRSIANRVKSIVDAEPDTWDVNDSWGVSGQQLFVDVDSDRASLSGIRNAEVASTLDAYYSGKLLTTYRESDRQIPVYFRLNPESRRSLGAVSGSHIESRVGKVSLAAIASVKPQWRLETIDRRDGNRTIEVRSQINYGASGNDITTRVFNSEPMQKLKAELPAGYRIEIGGALEESMKAQWKMFRSFGMSFIAIILLLIFQFNSLARTAIIMVTLPLALVGALFGLWVTGNAFGFMPQLGVLALFGIVLNSAILFVEFADIVMKERTSGTDQPLSREAYHAAIVDAARQRLMPIFLTTATTVGGLVPLALGGGPLWQGLAWLLIFGLSFATLLTLFVIPVLYSFMSPEQQT</sequence>
<keyword evidence="3" id="KW-1185">Reference proteome</keyword>
<dbReference type="Pfam" id="PF00873">
    <property type="entry name" value="ACR_tran"/>
    <property type="match status" value="2"/>
</dbReference>
<dbReference type="Proteomes" id="UP000316598">
    <property type="component" value="Unassembled WGS sequence"/>
</dbReference>
<feature type="transmembrane region" description="Helical" evidence="1">
    <location>
        <begin position="1081"/>
        <end position="1104"/>
    </location>
</feature>
<dbReference type="Gene3D" id="1.20.1640.10">
    <property type="entry name" value="Multidrug efflux transporter AcrB transmembrane domain"/>
    <property type="match status" value="2"/>
</dbReference>
<dbReference type="PRINTS" id="PR00702">
    <property type="entry name" value="ACRIFLAVINRP"/>
</dbReference>
<dbReference type="SUPFAM" id="SSF82714">
    <property type="entry name" value="Multidrug efflux transporter AcrB TolC docking domain, DN and DC subdomains"/>
    <property type="match status" value="1"/>
</dbReference>
<dbReference type="RefSeq" id="WP_146516080.1">
    <property type="nucleotide sequence ID" value="NZ_SJPI01000002.1"/>
</dbReference>
<comment type="caution">
    <text evidence="2">The sequence shown here is derived from an EMBL/GenBank/DDBJ whole genome shotgun (WGS) entry which is preliminary data.</text>
</comment>
<feature type="transmembrane region" description="Helical" evidence="1">
    <location>
        <begin position="945"/>
        <end position="964"/>
    </location>
</feature>
<dbReference type="OrthoDB" id="9757876at2"/>
<feature type="transmembrane region" description="Helical" evidence="1">
    <location>
        <begin position="491"/>
        <end position="518"/>
    </location>
</feature>
<feature type="transmembrane region" description="Helical" evidence="1">
    <location>
        <begin position="592"/>
        <end position="610"/>
    </location>
</feature>
<evidence type="ECO:0000256" key="1">
    <source>
        <dbReference type="SAM" id="Phobius"/>
    </source>
</evidence>
<dbReference type="Gene3D" id="3.30.70.1440">
    <property type="entry name" value="Multidrug efflux transporter AcrB pore domain"/>
    <property type="match status" value="1"/>
</dbReference>
<evidence type="ECO:0000313" key="2">
    <source>
        <dbReference type="EMBL" id="TWT50951.1"/>
    </source>
</evidence>
<keyword evidence="1" id="KW-0812">Transmembrane</keyword>
<feature type="transmembrane region" description="Helical" evidence="1">
    <location>
        <begin position="997"/>
        <end position="1018"/>
    </location>
</feature>
<dbReference type="Gene3D" id="3.30.70.1320">
    <property type="entry name" value="Multidrug efflux transporter AcrB pore domain like"/>
    <property type="match status" value="1"/>
</dbReference>
<feature type="transmembrane region" description="Helical" evidence="1">
    <location>
        <begin position="458"/>
        <end position="479"/>
    </location>
</feature>
<feature type="transmembrane region" description="Helical" evidence="1">
    <location>
        <begin position="971"/>
        <end position="991"/>
    </location>
</feature>
<dbReference type="InterPro" id="IPR027463">
    <property type="entry name" value="AcrB_DN_DC_subdom"/>
</dbReference>
<dbReference type="SUPFAM" id="SSF82866">
    <property type="entry name" value="Multidrug efflux transporter AcrB transmembrane domain"/>
    <property type="match status" value="2"/>
</dbReference>
<protein>
    <submittedName>
        <fullName evidence="2">Multidrug resistance protein MdtB</fullName>
    </submittedName>
</protein>